<comment type="cofactor">
    <cofactor evidence="1 5">
        <name>pyridoxal 5'-phosphate</name>
        <dbReference type="ChEBI" id="CHEBI:597326"/>
    </cofactor>
</comment>
<protein>
    <submittedName>
        <fullName evidence="7">2-amino-3-ketobutyrate CoA ligase</fullName>
    </submittedName>
</protein>
<dbReference type="InterPro" id="IPR015421">
    <property type="entry name" value="PyrdxlP-dep_Trfase_major"/>
</dbReference>
<dbReference type="InterPro" id="IPR015424">
    <property type="entry name" value="PyrdxlP-dep_Trfase"/>
</dbReference>
<evidence type="ECO:0000256" key="1">
    <source>
        <dbReference type="ARBA" id="ARBA00001933"/>
    </source>
</evidence>
<dbReference type="InterPro" id="IPR015422">
    <property type="entry name" value="PyrdxlP-dep_Trfase_small"/>
</dbReference>
<keyword evidence="3" id="KW-0808">Transferase</keyword>
<proteinExistence type="inferred from homology"/>
<dbReference type="Gene3D" id="3.90.1150.10">
    <property type="entry name" value="Aspartate Aminotransferase, domain 1"/>
    <property type="match status" value="1"/>
</dbReference>
<evidence type="ECO:0000313" key="7">
    <source>
        <dbReference type="EMBL" id="KGE15615.1"/>
    </source>
</evidence>
<dbReference type="InterPro" id="IPR050087">
    <property type="entry name" value="AON_synthase_class-II"/>
</dbReference>
<dbReference type="SUPFAM" id="SSF53383">
    <property type="entry name" value="PLP-dependent transferases"/>
    <property type="match status" value="1"/>
</dbReference>
<dbReference type="InterPro" id="IPR001917">
    <property type="entry name" value="Aminotrans_II_pyridoxalP_BS"/>
</dbReference>
<gene>
    <name evidence="7" type="ORF">DI53_0719</name>
</gene>
<comment type="similarity">
    <text evidence="5">Belongs to the class-II pyridoxal-phosphate-dependent aminotransferase family.</text>
</comment>
<organism evidence="7 8">
    <name type="scientific">Sphingobacterium deserti</name>
    <dbReference type="NCBI Taxonomy" id="1229276"/>
    <lineage>
        <taxon>Bacteria</taxon>
        <taxon>Pseudomonadati</taxon>
        <taxon>Bacteroidota</taxon>
        <taxon>Sphingobacteriia</taxon>
        <taxon>Sphingobacteriales</taxon>
        <taxon>Sphingobacteriaceae</taxon>
        <taxon>Sphingobacterium</taxon>
    </lineage>
</organism>
<reference evidence="7 8" key="2">
    <citation type="journal article" date="2015" name="PLoS ONE">
        <title>Whole-Genome Optical Mapping and Finished Genome Sequence of Sphingobacterium deserti sp. nov., a New Species Isolated from the Western Desert of China.</title>
        <authorList>
            <person name="Teng C."/>
            <person name="Zhou Z."/>
            <person name="Molnar I."/>
            <person name="Li X."/>
            <person name="Tang R."/>
            <person name="Chen M."/>
            <person name="Wang L."/>
            <person name="Su S."/>
            <person name="Zhang W."/>
            <person name="Lin M."/>
        </authorList>
    </citation>
    <scope>NUCLEOTIDE SEQUENCE [LARGE SCALE GENOMIC DNA]</scope>
    <source>
        <strain evidence="8">ACCC05744</strain>
    </source>
</reference>
<evidence type="ECO:0000256" key="3">
    <source>
        <dbReference type="ARBA" id="ARBA00022679"/>
    </source>
</evidence>
<dbReference type="GO" id="GO:0016874">
    <property type="term" value="F:ligase activity"/>
    <property type="evidence" value="ECO:0007669"/>
    <property type="project" value="UniProtKB-KW"/>
</dbReference>
<reference evidence="8" key="1">
    <citation type="submission" date="2014-04" db="EMBL/GenBank/DDBJ databases">
        <title>Whole-Genome optical mapping and complete genome sequence of Sphingobacterium deserti sp. nov., a new spaces isolated from desert in the west of China.</title>
        <authorList>
            <person name="Teng C."/>
            <person name="Zhou Z."/>
            <person name="Li X."/>
            <person name="Chen M."/>
            <person name="Lin M."/>
            <person name="Wang L."/>
            <person name="Su S."/>
            <person name="Zhang C."/>
            <person name="Zhang W."/>
        </authorList>
    </citation>
    <scope>NUCLEOTIDE SEQUENCE [LARGE SCALE GENOMIC DNA]</scope>
    <source>
        <strain evidence="8">ACCC05744</strain>
    </source>
</reference>
<dbReference type="AlphaFoldDB" id="A0A0B8TBK8"/>
<dbReference type="STRING" id="1229276.DI53_0719"/>
<dbReference type="eggNOG" id="COG0156">
    <property type="taxonomic scope" value="Bacteria"/>
</dbReference>
<dbReference type="Proteomes" id="UP000031802">
    <property type="component" value="Unassembled WGS sequence"/>
</dbReference>
<comment type="pathway">
    <text evidence="2">Lipid metabolism.</text>
</comment>
<dbReference type="GO" id="GO:0016740">
    <property type="term" value="F:transferase activity"/>
    <property type="evidence" value="ECO:0007669"/>
    <property type="project" value="UniProtKB-KW"/>
</dbReference>
<evidence type="ECO:0000256" key="2">
    <source>
        <dbReference type="ARBA" id="ARBA00005189"/>
    </source>
</evidence>
<keyword evidence="7" id="KW-0436">Ligase</keyword>
<dbReference type="RefSeq" id="WP_241462363.1">
    <property type="nucleotide sequence ID" value="NZ_JJMU01000010.1"/>
</dbReference>
<feature type="domain" description="Aminotransferase class I/classII large" evidence="6">
    <location>
        <begin position="81"/>
        <end position="421"/>
    </location>
</feature>
<evidence type="ECO:0000256" key="5">
    <source>
        <dbReference type="RuleBase" id="RU003693"/>
    </source>
</evidence>
<evidence type="ECO:0000313" key="8">
    <source>
        <dbReference type="Proteomes" id="UP000031802"/>
    </source>
</evidence>
<dbReference type="Pfam" id="PF00155">
    <property type="entry name" value="Aminotran_1_2"/>
    <property type="match status" value="1"/>
</dbReference>
<dbReference type="InterPro" id="IPR004839">
    <property type="entry name" value="Aminotransferase_I/II_large"/>
</dbReference>
<dbReference type="GO" id="GO:0030170">
    <property type="term" value="F:pyridoxal phosphate binding"/>
    <property type="evidence" value="ECO:0007669"/>
    <property type="project" value="InterPro"/>
</dbReference>
<name>A0A0B8TBK8_9SPHI</name>
<evidence type="ECO:0000259" key="6">
    <source>
        <dbReference type="Pfam" id="PF00155"/>
    </source>
</evidence>
<accession>A0A0B8TBK8</accession>
<dbReference type="PATRIC" id="fig|1229276.3.peg.743"/>
<dbReference type="PROSITE" id="PS00599">
    <property type="entry name" value="AA_TRANSFER_CLASS_2"/>
    <property type="match status" value="1"/>
</dbReference>
<keyword evidence="8" id="KW-1185">Reference proteome</keyword>
<sequence length="433" mass="48125">MKQNDNSRRLILIGCKKKYSTLSFKDFENIPDLDIFDRASSFNHYLDYLNKSDQLNYRLENISPCGPELFVNKGCDDVVRGVINFVSNDYLGLTQHPAVKLAAMQALEKFGTGSGASPAIGGHFNYHQDLEIKIASFFKREAALLYTTGYTANSATLQCLLKKEDIAIVDMGVHASVYEGCLHTNVKSFVHNDLERMEEVLIRVKDAYRTKMVIVDGVYSQDGDLAPLREISYLTKKYGAVLMVDDAHGIGVIGPTGRGLIEKEDVFDQVDIISGTFSKSLAGIGGFVVARPEIIRFLKFQARQHLFSAAMPPSTTCAISRAIELIDEESHWIDKLRTNVNYFKSNLLDLGFVIGNTQSAIIPVKIGDPALTAQAAKFLFDAGIYANCIIYPAVSRKDARIRMSLMATHTQQQLDNALDAFELMKSKLPVLKQ</sequence>
<dbReference type="Gene3D" id="3.40.640.10">
    <property type="entry name" value="Type I PLP-dependent aspartate aminotransferase-like (Major domain)"/>
    <property type="match status" value="1"/>
</dbReference>
<dbReference type="CDD" id="cd06454">
    <property type="entry name" value="KBL_like"/>
    <property type="match status" value="1"/>
</dbReference>
<keyword evidence="4 5" id="KW-0663">Pyridoxal phosphate</keyword>
<dbReference type="PANTHER" id="PTHR13693:SF3">
    <property type="entry name" value="LD36009P"/>
    <property type="match status" value="1"/>
</dbReference>
<dbReference type="EMBL" id="JJMU01000010">
    <property type="protein sequence ID" value="KGE15615.1"/>
    <property type="molecule type" value="Genomic_DNA"/>
</dbReference>
<evidence type="ECO:0000256" key="4">
    <source>
        <dbReference type="ARBA" id="ARBA00022898"/>
    </source>
</evidence>
<dbReference type="PANTHER" id="PTHR13693">
    <property type="entry name" value="CLASS II AMINOTRANSFERASE/8-AMINO-7-OXONONANOATE SYNTHASE"/>
    <property type="match status" value="1"/>
</dbReference>
<comment type="caution">
    <text evidence="7">The sequence shown here is derived from an EMBL/GenBank/DDBJ whole genome shotgun (WGS) entry which is preliminary data.</text>
</comment>